<keyword evidence="4 7" id="KW-0560">Oxidoreductase</keyword>
<dbReference type="Pfam" id="PF00067">
    <property type="entry name" value="p450"/>
    <property type="match status" value="1"/>
</dbReference>
<evidence type="ECO:0000313" key="8">
    <source>
        <dbReference type="EMBL" id="TWP44032.1"/>
    </source>
</evidence>
<accession>A0A563EFI8</accession>
<dbReference type="EMBL" id="VOBR01000055">
    <property type="protein sequence ID" value="TWP44032.1"/>
    <property type="molecule type" value="Genomic_DNA"/>
</dbReference>
<name>A0A563EFI8_9PSEU</name>
<evidence type="ECO:0000256" key="6">
    <source>
        <dbReference type="ARBA" id="ARBA00023033"/>
    </source>
</evidence>
<dbReference type="GO" id="GO:0004497">
    <property type="term" value="F:monooxygenase activity"/>
    <property type="evidence" value="ECO:0007669"/>
    <property type="project" value="UniProtKB-KW"/>
</dbReference>
<dbReference type="Proteomes" id="UP000316639">
    <property type="component" value="Unassembled WGS sequence"/>
</dbReference>
<comment type="similarity">
    <text evidence="1 7">Belongs to the cytochrome P450 family.</text>
</comment>
<dbReference type="OrthoDB" id="3666584at2"/>
<keyword evidence="9" id="KW-1185">Reference proteome</keyword>
<dbReference type="PANTHER" id="PTHR46696:SF6">
    <property type="entry name" value="P450, PUTATIVE (EUROFUNG)-RELATED"/>
    <property type="match status" value="1"/>
</dbReference>
<dbReference type="AlphaFoldDB" id="A0A563EFI8"/>
<dbReference type="InterPro" id="IPR002397">
    <property type="entry name" value="Cyt_P450_B"/>
</dbReference>
<evidence type="ECO:0000256" key="1">
    <source>
        <dbReference type="ARBA" id="ARBA00010617"/>
    </source>
</evidence>
<dbReference type="InterPro" id="IPR017972">
    <property type="entry name" value="Cyt_P450_CS"/>
</dbReference>
<keyword evidence="6 7" id="KW-0503">Monooxygenase</keyword>
<dbReference type="Gene3D" id="1.10.630.10">
    <property type="entry name" value="Cytochrome P450"/>
    <property type="match status" value="1"/>
</dbReference>
<dbReference type="PANTHER" id="PTHR46696">
    <property type="entry name" value="P450, PUTATIVE (EUROFUNG)-RELATED"/>
    <property type="match status" value="1"/>
</dbReference>
<proteinExistence type="inferred from homology"/>
<sequence>MYATLRTSRPVCRIRLPTGALAWLVTTWEDARVVLSDPRFSKAAMTAPDAPKARPGALPPGVLFTTDPPEHTALRALLSRGLTGQRVAALRPRMIACADALISALVAPADLVSGFAEPFAMRVICDLLGVPSDDQARFAAWSATVLAVDSTSALEVEVAQRELLGYIAGLVAAKCRAPGDDVVSDLLRASTPDDHQRVVGLVATLLVTGYETMVAAVANAVLTLLAVNGSIVVELTPTLLEELFRFSGFGDALRSRRAVADVVLGDVVVRAGDLVMVSTASANRDAAVFVDADSFVPGRCPNPHVGFGRGVHYCAGAGLSRTQLHVALSRLAVLVPGLRLAAPLEEIRLRGGASESPPERLLVAW</sequence>
<evidence type="ECO:0000313" key="9">
    <source>
        <dbReference type="Proteomes" id="UP000316639"/>
    </source>
</evidence>
<gene>
    <name evidence="8" type="ORF">FKR81_41635</name>
</gene>
<dbReference type="GO" id="GO:0020037">
    <property type="term" value="F:heme binding"/>
    <property type="evidence" value="ECO:0007669"/>
    <property type="project" value="InterPro"/>
</dbReference>
<dbReference type="GO" id="GO:0005506">
    <property type="term" value="F:iron ion binding"/>
    <property type="evidence" value="ECO:0007669"/>
    <property type="project" value="InterPro"/>
</dbReference>
<organism evidence="8 9">
    <name type="scientific">Lentzea tibetensis</name>
    <dbReference type="NCBI Taxonomy" id="2591470"/>
    <lineage>
        <taxon>Bacteria</taxon>
        <taxon>Bacillati</taxon>
        <taxon>Actinomycetota</taxon>
        <taxon>Actinomycetes</taxon>
        <taxon>Pseudonocardiales</taxon>
        <taxon>Pseudonocardiaceae</taxon>
        <taxon>Lentzea</taxon>
    </lineage>
</organism>
<reference evidence="8 9" key="1">
    <citation type="submission" date="2019-07" db="EMBL/GenBank/DDBJ databases">
        <title>Lentzea xizangensis sp. nov., isolated from Qinghai-Tibetan Plateau Soils.</title>
        <authorList>
            <person name="Huang J."/>
        </authorList>
    </citation>
    <scope>NUCLEOTIDE SEQUENCE [LARGE SCALE GENOMIC DNA]</scope>
    <source>
        <strain evidence="8 9">FXJ1.1311</strain>
    </source>
</reference>
<dbReference type="InterPro" id="IPR001128">
    <property type="entry name" value="Cyt_P450"/>
</dbReference>
<dbReference type="GO" id="GO:0016705">
    <property type="term" value="F:oxidoreductase activity, acting on paired donors, with incorporation or reduction of molecular oxygen"/>
    <property type="evidence" value="ECO:0007669"/>
    <property type="project" value="InterPro"/>
</dbReference>
<dbReference type="InterPro" id="IPR036396">
    <property type="entry name" value="Cyt_P450_sf"/>
</dbReference>
<dbReference type="FunFam" id="1.10.630.10:FF:000018">
    <property type="entry name" value="Cytochrome P450 monooxygenase"/>
    <property type="match status" value="1"/>
</dbReference>
<evidence type="ECO:0000256" key="4">
    <source>
        <dbReference type="ARBA" id="ARBA00023002"/>
    </source>
</evidence>
<evidence type="ECO:0000256" key="5">
    <source>
        <dbReference type="ARBA" id="ARBA00023004"/>
    </source>
</evidence>
<evidence type="ECO:0000256" key="7">
    <source>
        <dbReference type="RuleBase" id="RU000461"/>
    </source>
</evidence>
<dbReference type="PROSITE" id="PS00086">
    <property type="entry name" value="CYTOCHROME_P450"/>
    <property type="match status" value="1"/>
</dbReference>
<evidence type="ECO:0000256" key="3">
    <source>
        <dbReference type="ARBA" id="ARBA00022723"/>
    </source>
</evidence>
<protein>
    <submittedName>
        <fullName evidence="8">Cytochrome P450</fullName>
    </submittedName>
</protein>
<keyword evidence="5 7" id="KW-0408">Iron</keyword>
<evidence type="ECO:0000256" key="2">
    <source>
        <dbReference type="ARBA" id="ARBA00022617"/>
    </source>
</evidence>
<dbReference type="PRINTS" id="PR00359">
    <property type="entry name" value="BP450"/>
</dbReference>
<keyword evidence="3 7" id="KW-0479">Metal-binding</keyword>
<keyword evidence="2 7" id="KW-0349">Heme</keyword>
<comment type="caution">
    <text evidence="8">The sequence shown here is derived from an EMBL/GenBank/DDBJ whole genome shotgun (WGS) entry which is preliminary data.</text>
</comment>
<dbReference type="SUPFAM" id="SSF48264">
    <property type="entry name" value="Cytochrome P450"/>
    <property type="match status" value="1"/>
</dbReference>